<dbReference type="AlphaFoldDB" id="A0A098AV02"/>
<reference evidence="2" key="1">
    <citation type="submission" date="2014-07" db="EMBL/GenBank/DDBJ databases">
        <authorList>
            <person name="Hornung V.Bastian."/>
        </authorList>
    </citation>
    <scope>NUCLEOTIDE SEQUENCE</scope>
    <source>
        <strain evidence="2">PCE-S</strain>
    </source>
</reference>
<name>A0A098AV02_DESHA</name>
<dbReference type="EMBL" id="LK996039">
    <property type="protein sequence ID" value="CDV96408.1"/>
    <property type="molecule type" value="Genomic_DNA"/>
</dbReference>
<protein>
    <submittedName>
        <fullName evidence="2">Uncharacterized protein</fullName>
    </submittedName>
</protein>
<evidence type="ECO:0000313" key="2">
    <source>
        <dbReference type="EMBL" id="CDV96408.1"/>
    </source>
</evidence>
<evidence type="ECO:0000256" key="1">
    <source>
        <dbReference type="SAM" id="MobiDB-lite"/>
    </source>
</evidence>
<organism evidence="2">
    <name type="scientific">Desulfitobacterium hafniense</name>
    <name type="common">Desulfitobacterium frappieri</name>
    <dbReference type="NCBI Taxonomy" id="49338"/>
    <lineage>
        <taxon>Bacteria</taxon>
        <taxon>Bacillati</taxon>
        <taxon>Bacillota</taxon>
        <taxon>Clostridia</taxon>
        <taxon>Eubacteriales</taxon>
        <taxon>Desulfitobacteriaceae</taxon>
        <taxon>Desulfitobacterium</taxon>
    </lineage>
</organism>
<feature type="compositionally biased region" description="Basic and acidic residues" evidence="1">
    <location>
        <begin position="1"/>
        <end position="14"/>
    </location>
</feature>
<proteinExistence type="predicted"/>
<gene>
    <name evidence="2" type="ORF">DPCES_5410</name>
</gene>
<sequence length="66" mass="7616">MNNEGNHFEPKEEETLSAVTKEQGYKKLSLTPKQLEKATVKPLAIKNGKLLFDKSNKDHRYIVEEE</sequence>
<accession>A0A098AV02</accession>
<dbReference type="PATRIC" id="fig|49338.4.peg.5822"/>
<feature type="region of interest" description="Disordered" evidence="1">
    <location>
        <begin position="1"/>
        <end position="20"/>
    </location>
</feature>